<name>A0A2K8SL74_9NOSO</name>
<dbReference type="AlphaFoldDB" id="A0A2K8SL74"/>
<protein>
    <submittedName>
        <fullName evidence="1">Uncharacterized protein</fullName>
    </submittedName>
</protein>
<accession>A0A2K8SL74</accession>
<organism evidence="1 2">
    <name type="scientific">Nostoc flagelliforme CCNUN1</name>
    <dbReference type="NCBI Taxonomy" id="2038116"/>
    <lineage>
        <taxon>Bacteria</taxon>
        <taxon>Bacillati</taxon>
        <taxon>Cyanobacteriota</taxon>
        <taxon>Cyanophyceae</taxon>
        <taxon>Nostocales</taxon>
        <taxon>Nostocaceae</taxon>
        <taxon>Nostoc</taxon>
    </lineage>
</organism>
<gene>
    <name evidence="1" type="ORF">COO91_02059</name>
</gene>
<dbReference type="RefSeq" id="WP_339382276.1">
    <property type="nucleotide sequence ID" value="NZ_CAWNNC010000001.1"/>
</dbReference>
<proteinExistence type="predicted"/>
<dbReference type="Proteomes" id="UP000232003">
    <property type="component" value="Chromosome"/>
</dbReference>
<keyword evidence="2" id="KW-1185">Reference proteome</keyword>
<evidence type="ECO:0000313" key="1">
    <source>
        <dbReference type="EMBL" id="AUB36158.1"/>
    </source>
</evidence>
<sequence length="52" mass="5692">MIIRQPDAGTSTVAIVAVAFLEGLFVTPNAVLHEVAVAKLSSSIRLRQWDWL</sequence>
<evidence type="ECO:0000313" key="2">
    <source>
        <dbReference type="Proteomes" id="UP000232003"/>
    </source>
</evidence>
<dbReference type="KEGG" id="nfl:COO91_02059"/>
<reference evidence="1 2" key="1">
    <citation type="submission" date="2017-11" db="EMBL/GenBank/DDBJ databases">
        <title>Complete genome of a free-living desiccation-tolerant cyanobacterium and its photosynthetic adaptation to extreme terrestrial habitat.</title>
        <authorList>
            <person name="Shang J."/>
        </authorList>
    </citation>
    <scope>NUCLEOTIDE SEQUENCE [LARGE SCALE GENOMIC DNA]</scope>
    <source>
        <strain evidence="1 2">CCNUN1</strain>
    </source>
</reference>
<dbReference type="EMBL" id="CP024785">
    <property type="protein sequence ID" value="AUB36158.1"/>
    <property type="molecule type" value="Genomic_DNA"/>
</dbReference>